<accession>A0A318Y5J7</accession>
<dbReference type="AlphaFoldDB" id="A0A318Y5J7"/>
<dbReference type="EMBL" id="KZ821497">
    <property type="protein sequence ID" value="PYH29139.1"/>
    <property type="molecule type" value="Genomic_DNA"/>
</dbReference>
<dbReference type="Proteomes" id="UP000247647">
    <property type="component" value="Unassembled WGS sequence"/>
</dbReference>
<gene>
    <name evidence="1" type="ORF">BO87DRAFT_430807</name>
</gene>
<evidence type="ECO:0000313" key="1">
    <source>
        <dbReference type="EMBL" id="PYH29139.1"/>
    </source>
</evidence>
<dbReference type="RefSeq" id="XP_025474617.1">
    <property type="nucleotide sequence ID" value="XM_025627561.1"/>
</dbReference>
<dbReference type="GeneID" id="37130017"/>
<proteinExistence type="predicted"/>
<name>A0A318Y5J7_ASPNB</name>
<sequence length="111" mass="12876">MPPEALESPSLRPQIFTVRCKGRPAETRDWWHGIFVHQFVQDLRCIVKNVSGKINAPLALHKSARFYYFDAKATSGEELVPLHDKPFDVSKQEDLTEVESMLYYVIENRLQ</sequence>
<evidence type="ECO:0000313" key="2">
    <source>
        <dbReference type="Proteomes" id="UP000247647"/>
    </source>
</evidence>
<protein>
    <submittedName>
        <fullName evidence="1">Uncharacterized protein</fullName>
    </submittedName>
</protein>
<reference evidence="1" key="1">
    <citation type="submission" date="2016-12" db="EMBL/GenBank/DDBJ databases">
        <title>The genomes of Aspergillus section Nigri reveals drivers in fungal speciation.</title>
        <authorList>
            <consortium name="DOE Joint Genome Institute"/>
            <person name="Vesth T.C."/>
            <person name="Nybo J."/>
            <person name="Theobald S."/>
            <person name="Brandl J."/>
            <person name="Frisvad J.C."/>
            <person name="Nielsen K.F."/>
            <person name="Lyhne E.K."/>
            <person name="Kogle M.E."/>
            <person name="Kuo A."/>
            <person name="Riley R."/>
            <person name="Clum A."/>
            <person name="Nolan M."/>
            <person name="Lipzen A."/>
            <person name="Salamov A."/>
            <person name="Henrissat B."/>
            <person name="Wiebenga A."/>
            <person name="De Vries R.P."/>
            <person name="Grigoriev I.V."/>
            <person name="Mortensen U.H."/>
            <person name="Andersen M.R."/>
            <person name="Baker S.E."/>
        </authorList>
    </citation>
    <scope>NUCLEOTIDE SEQUENCE [LARGE SCALE GENOMIC DNA]</scope>
    <source>
        <strain evidence="1">CBS 115656</strain>
    </source>
</reference>
<organism evidence="1 2">
    <name type="scientific">Aspergillus neoniger (strain CBS 115656)</name>
    <dbReference type="NCBI Taxonomy" id="1448310"/>
    <lineage>
        <taxon>Eukaryota</taxon>
        <taxon>Fungi</taxon>
        <taxon>Dikarya</taxon>
        <taxon>Ascomycota</taxon>
        <taxon>Pezizomycotina</taxon>
        <taxon>Eurotiomycetes</taxon>
        <taxon>Eurotiomycetidae</taxon>
        <taxon>Eurotiales</taxon>
        <taxon>Aspergillaceae</taxon>
        <taxon>Aspergillus</taxon>
        <taxon>Aspergillus subgen. Circumdati</taxon>
    </lineage>
</organism>
<keyword evidence="2" id="KW-1185">Reference proteome</keyword>